<dbReference type="EMBL" id="JACOGC010000001">
    <property type="protein sequence ID" value="MBC3883533.1"/>
    <property type="molecule type" value="Genomic_DNA"/>
</dbReference>
<feature type="region of interest" description="Disordered" evidence="1">
    <location>
        <begin position="24"/>
        <end position="48"/>
    </location>
</feature>
<dbReference type="InterPro" id="IPR012899">
    <property type="entry name" value="LTXXQ"/>
</dbReference>
<comment type="caution">
    <text evidence="3">The sequence shown here is derived from an EMBL/GenBank/DDBJ whole genome shotgun (WGS) entry which is preliminary data.</text>
</comment>
<evidence type="ECO:0000256" key="1">
    <source>
        <dbReference type="SAM" id="MobiDB-lite"/>
    </source>
</evidence>
<feature type="region of interest" description="Disordered" evidence="1">
    <location>
        <begin position="78"/>
        <end position="100"/>
    </location>
</feature>
<evidence type="ECO:0000313" key="3">
    <source>
        <dbReference type="EMBL" id="MBC3883533.1"/>
    </source>
</evidence>
<feature type="chain" id="PRO_5046621492" evidence="2">
    <location>
        <begin position="26"/>
        <end position="185"/>
    </location>
</feature>
<feature type="compositionally biased region" description="Pro residues" evidence="1">
    <location>
        <begin position="30"/>
        <end position="39"/>
    </location>
</feature>
<dbReference type="Proteomes" id="UP000613113">
    <property type="component" value="Unassembled WGS sequence"/>
</dbReference>
<dbReference type="RefSeq" id="WP_186861230.1">
    <property type="nucleotide sequence ID" value="NZ_JACOGC010000001.1"/>
</dbReference>
<accession>A0ABR6YI46</accession>
<gene>
    <name evidence="3" type="ORF">H8K27_00155</name>
</gene>
<feature type="compositionally biased region" description="Basic and acidic residues" evidence="1">
    <location>
        <begin position="143"/>
        <end position="154"/>
    </location>
</feature>
<keyword evidence="4" id="KW-1185">Reference proteome</keyword>
<feature type="signal peptide" evidence="2">
    <location>
        <begin position="1"/>
        <end position="25"/>
    </location>
</feature>
<proteinExistence type="predicted"/>
<reference evidence="3 4" key="1">
    <citation type="submission" date="2020-08" db="EMBL/GenBank/DDBJ databases">
        <title>Novel species isolated from subtropical streams in China.</title>
        <authorList>
            <person name="Lu H."/>
        </authorList>
    </citation>
    <scope>NUCLEOTIDE SEQUENCE [LARGE SCALE GENOMIC DNA]</scope>
    <source>
        <strain evidence="3 4">FT31W</strain>
    </source>
</reference>
<evidence type="ECO:0000256" key="2">
    <source>
        <dbReference type="SAM" id="SignalP"/>
    </source>
</evidence>
<name>A0ABR6YI46_9BURK</name>
<protein>
    <submittedName>
        <fullName evidence="3">Spy/CpxP family protein refolding chaperone</fullName>
    </submittedName>
</protein>
<dbReference type="Pfam" id="PF07813">
    <property type="entry name" value="LTXXQ"/>
    <property type="match status" value="1"/>
</dbReference>
<feature type="compositionally biased region" description="Basic and acidic residues" evidence="1">
    <location>
        <begin position="175"/>
        <end position="185"/>
    </location>
</feature>
<feature type="region of interest" description="Disordered" evidence="1">
    <location>
        <begin position="143"/>
        <end position="185"/>
    </location>
</feature>
<sequence length="185" mass="21110">MNHFKQRLLAIVIAAGCSISAGVMAQSAPDPRPPRPPAGEPGKTPEQMREMMKERLAKHQAELHDSLKITAAQEPAWKTFTQSMTPKTMPVPEDPKVMEKMTTPQRMEKSLERMKEHQAQMQDRLAAVKTFYAVLTPEQQKAFDEAHQRMRKDAQQNMAKQMQKKDQMPGMMDKPPMDKPDTPHH</sequence>
<keyword evidence="2" id="KW-0732">Signal</keyword>
<organism evidence="3 4">
    <name type="scientific">Undibacterium griseum</name>
    <dbReference type="NCBI Taxonomy" id="2762295"/>
    <lineage>
        <taxon>Bacteria</taxon>
        <taxon>Pseudomonadati</taxon>
        <taxon>Pseudomonadota</taxon>
        <taxon>Betaproteobacteria</taxon>
        <taxon>Burkholderiales</taxon>
        <taxon>Oxalobacteraceae</taxon>
        <taxon>Undibacterium</taxon>
    </lineage>
</organism>
<evidence type="ECO:0000313" key="4">
    <source>
        <dbReference type="Proteomes" id="UP000613113"/>
    </source>
</evidence>